<dbReference type="Pfam" id="PF00015">
    <property type="entry name" value="MCPsignal"/>
    <property type="match status" value="1"/>
</dbReference>
<dbReference type="SMART" id="SM00283">
    <property type="entry name" value="MA"/>
    <property type="match status" value="1"/>
</dbReference>
<protein>
    <submittedName>
        <fullName evidence="8">Histidine kinase, HAMP region:Bacterial chemotaxis sensory transducer</fullName>
    </submittedName>
</protein>
<evidence type="ECO:0000259" key="7">
    <source>
        <dbReference type="PROSITE" id="PS50885"/>
    </source>
</evidence>
<keyword evidence="4" id="KW-1133">Transmembrane helix</keyword>
<dbReference type="InterPro" id="IPR032255">
    <property type="entry name" value="HBM"/>
</dbReference>
<keyword evidence="1 3" id="KW-0807">Transducer</keyword>
<dbReference type="AlphaFoldDB" id="A0A212K7H0"/>
<dbReference type="EMBL" id="FLUO01000001">
    <property type="protein sequence ID" value="SBW07650.1"/>
    <property type="molecule type" value="Genomic_DNA"/>
</dbReference>
<feature type="domain" description="Methyl-accepting transducer" evidence="6">
    <location>
        <begin position="395"/>
        <end position="624"/>
    </location>
</feature>
<sequence>MAIKTSVKARIGAMAALGVAGMLLVTAAFAVGNAMTRDAAERRARYAAMSHAATAMHVAALEVEQNGKSFLLQHRADDAEAARAAATRARARLADVAQLDAEGLIGAARTRLEAAMDRFARAFDAVVAAETAKGLTQDDGAQGALRTRVHALERLGESLGDDRILVDVLTLRRHEKDYMLRNDPAYLDKARAAHARMVANLAALPIDPALARRAADDATAYLAAFGDYVRANGDSLATQEAANLALADAAAAIAEINGVAAREASAAAADFDTAQSRVTLFTLALVAAIAIGFAVVAIRIARSVARPLDRITATMDRMAAGERDLAVPETASRDEIGVMARALEGFRLGLVEAERLEAEAKARQETELLQARERERLTRGFETAVGNALARLAAAVDGVRGTADHLAGAARETAHQSSAAAHAASESAANVNAVAGATEELEASTREISSRVQDSRTISRRVVERIETATADAGSLEAATARIGDVVGLITDIASQTNLLALNATIEAARAGDMGKGFAVVAGEVKTLANQTAKATDDIQAQMEGVRRTSGEVVAAIGAVRSVVAEMDDVVASIAAAVEEQSAATAEIARNVAEAASGNAELTGNVAQVSDLARDTGDVAERMTRLSGDLEADASGLRRDVERFLSDLARV</sequence>
<keyword evidence="4" id="KW-0812">Transmembrane</keyword>
<evidence type="ECO:0000259" key="6">
    <source>
        <dbReference type="PROSITE" id="PS50111"/>
    </source>
</evidence>
<feature type="transmembrane region" description="Helical" evidence="4">
    <location>
        <begin position="280"/>
        <end position="301"/>
    </location>
</feature>
<keyword evidence="8" id="KW-0418">Kinase</keyword>
<dbReference type="GO" id="GO:0016020">
    <property type="term" value="C:membrane"/>
    <property type="evidence" value="ECO:0007669"/>
    <property type="project" value="InterPro"/>
</dbReference>
<dbReference type="Gene3D" id="6.10.340.10">
    <property type="match status" value="1"/>
</dbReference>
<dbReference type="Pfam" id="PF00672">
    <property type="entry name" value="HAMP"/>
    <property type="match status" value="1"/>
</dbReference>
<evidence type="ECO:0000313" key="8">
    <source>
        <dbReference type="EMBL" id="SBW07650.1"/>
    </source>
</evidence>
<keyword evidence="8" id="KW-0808">Transferase</keyword>
<dbReference type="SMART" id="SM00304">
    <property type="entry name" value="HAMP"/>
    <property type="match status" value="1"/>
</dbReference>
<keyword evidence="5" id="KW-0732">Signal</keyword>
<reference evidence="8" key="1">
    <citation type="submission" date="2016-04" db="EMBL/GenBank/DDBJ databases">
        <authorList>
            <person name="Evans L.H."/>
            <person name="Alamgir A."/>
            <person name="Owens N."/>
            <person name="Weber N.D."/>
            <person name="Virtaneva K."/>
            <person name="Barbian K."/>
            <person name="Babar A."/>
            <person name="Rosenke K."/>
        </authorList>
    </citation>
    <scope>NUCLEOTIDE SEQUENCE</scope>
    <source>
        <strain evidence="8">86</strain>
    </source>
</reference>
<gene>
    <name evidence="8" type="ORF">KL86APRO_12268</name>
</gene>
<feature type="chain" id="PRO_5012103472" evidence="5">
    <location>
        <begin position="31"/>
        <end position="651"/>
    </location>
</feature>
<feature type="domain" description="HAMP" evidence="7">
    <location>
        <begin position="302"/>
        <end position="355"/>
    </location>
</feature>
<evidence type="ECO:0000256" key="1">
    <source>
        <dbReference type="ARBA" id="ARBA00023224"/>
    </source>
</evidence>
<dbReference type="PROSITE" id="PS50885">
    <property type="entry name" value="HAMP"/>
    <property type="match status" value="1"/>
</dbReference>
<keyword evidence="4" id="KW-0472">Membrane</keyword>
<feature type="signal peptide" evidence="5">
    <location>
        <begin position="1"/>
        <end position="30"/>
    </location>
</feature>
<comment type="similarity">
    <text evidence="2">Belongs to the methyl-accepting chemotaxis (MCP) protein family.</text>
</comment>
<dbReference type="CDD" id="cd06225">
    <property type="entry name" value="HAMP"/>
    <property type="match status" value="1"/>
</dbReference>
<dbReference type="GO" id="GO:0007165">
    <property type="term" value="P:signal transduction"/>
    <property type="evidence" value="ECO:0007669"/>
    <property type="project" value="UniProtKB-KW"/>
</dbReference>
<evidence type="ECO:0000256" key="4">
    <source>
        <dbReference type="SAM" id="Phobius"/>
    </source>
</evidence>
<evidence type="ECO:0000256" key="5">
    <source>
        <dbReference type="SAM" id="SignalP"/>
    </source>
</evidence>
<proteinExistence type="inferred from homology"/>
<dbReference type="GO" id="GO:0016301">
    <property type="term" value="F:kinase activity"/>
    <property type="evidence" value="ECO:0007669"/>
    <property type="project" value="UniProtKB-KW"/>
</dbReference>
<dbReference type="SUPFAM" id="SSF58104">
    <property type="entry name" value="Methyl-accepting chemotaxis protein (MCP) signaling domain"/>
    <property type="match status" value="1"/>
</dbReference>
<dbReference type="SMART" id="SM01358">
    <property type="entry name" value="HBM"/>
    <property type="match status" value="1"/>
</dbReference>
<accession>A0A212K7H0</accession>
<dbReference type="InterPro" id="IPR003660">
    <property type="entry name" value="HAMP_dom"/>
</dbReference>
<dbReference type="PANTHER" id="PTHR32089">
    <property type="entry name" value="METHYL-ACCEPTING CHEMOTAXIS PROTEIN MCPB"/>
    <property type="match status" value="1"/>
</dbReference>
<evidence type="ECO:0000256" key="2">
    <source>
        <dbReference type="ARBA" id="ARBA00029447"/>
    </source>
</evidence>
<dbReference type="PROSITE" id="PS50111">
    <property type="entry name" value="CHEMOTAXIS_TRANSDUC_2"/>
    <property type="match status" value="1"/>
</dbReference>
<dbReference type="PANTHER" id="PTHR32089:SF112">
    <property type="entry name" value="LYSOZYME-LIKE PROTEIN-RELATED"/>
    <property type="match status" value="1"/>
</dbReference>
<dbReference type="Gene3D" id="1.10.287.950">
    <property type="entry name" value="Methyl-accepting chemotaxis protein"/>
    <property type="match status" value="1"/>
</dbReference>
<organism evidence="8">
    <name type="scientific">uncultured Alphaproteobacteria bacterium</name>
    <dbReference type="NCBI Taxonomy" id="91750"/>
    <lineage>
        <taxon>Bacteria</taxon>
        <taxon>Pseudomonadati</taxon>
        <taxon>Pseudomonadota</taxon>
        <taxon>Alphaproteobacteria</taxon>
        <taxon>environmental samples</taxon>
    </lineage>
</organism>
<evidence type="ECO:0000256" key="3">
    <source>
        <dbReference type="PROSITE-ProRule" id="PRU00284"/>
    </source>
</evidence>
<name>A0A212K7H0_9PROT</name>
<dbReference type="InterPro" id="IPR004089">
    <property type="entry name" value="MCPsignal_dom"/>
</dbReference>